<reference evidence="1" key="1">
    <citation type="submission" date="2016-10" db="EMBL/GenBank/DDBJ databases">
        <title>The High Quality Genome of Vibrio alginolyticus K01M1.</title>
        <authorList>
            <person name="Wendling C."/>
            <person name="Chibani C.M."/>
            <person name="Hertel R."/>
            <person name="Sproer C."/>
            <person name="Bunk B."/>
            <person name="Overmann J."/>
            <person name="Roth O."/>
            <person name="Liesegang H."/>
        </authorList>
    </citation>
    <scope>NUCLEOTIDE SEQUENCE</scope>
    <source>
        <strain evidence="1">K05K4</strain>
        <plasmid evidence="1">pL289</plasmid>
    </source>
</reference>
<evidence type="ECO:0000313" key="1">
    <source>
        <dbReference type="EMBL" id="ARP21649.1"/>
    </source>
</evidence>
<name>A0A1W6U102_VIBAL</name>
<organism evidence="1">
    <name type="scientific">Vibrio alginolyticus</name>
    <dbReference type="NCBI Taxonomy" id="663"/>
    <lineage>
        <taxon>Bacteria</taxon>
        <taxon>Pseudomonadati</taxon>
        <taxon>Pseudomonadota</taxon>
        <taxon>Gammaproteobacteria</taxon>
        <taxon>Vibrionales</taxon>
        <taxon>Vibrionaceae</taxon>
        <taxon>Vibrio</taxon>
    </lineage>
</organism>
<dbReference type="EMBL" id="CP017904">
    <property type="protein sequence ID" value="ARP21649.1"/>
    <property type="molecule type" value="Genomic_DNA"/>
</dbReference>
<keyword evidence="1" id="KW-0614">Plasmid</keyword>
<sequence>MKNTFVYNGLEFVRAKEDQTSSTHGLFQEVSGGIKLLTLESEPRALVCTNEFDAFTVTACKHNNGTRYLFATTTLTENFLQIEGKSLSQCRDISNRAIAEYHSIRRLA</sequence>
<accession>A0A1W6U102</accession>
<proteinExistence type="predicted"/>
<geneLocation type="plasmid" evidence="1">
    <name>pL289</name>
</geneLocation>
<protein>
    <submittedName>
        <fullName evidence="1">Uncharacterized protein</fullName>
    </submittedName>
</protein>
<gene>
    <name evidence="1" type="ORF">K05K4_49400</name>
</gene>
<dbReference type="AlphaFoldDB" id="A0A1W6U102"/>
<dbReference type="RefSeq" id="WP_025767336.1">
    <property type="nucleotide sequence ID" value="NZ_CP017893.1"/>
</dbReference>